<protein>
    <submittedName>
        <fullName evidence="2">Uncharacterized protein</fullName>
    </submittedName>
</protein>
<dbReference type="AlphaFoldDB" id="A0A154PD34"/>
<proteinExistence type="predicted"/>
<evidence type="ECO:0000256" key="1">
    <source>
        <dbReference type="SAM" id="MobiDB-lite"/>
    </source>
</evidence>
<name>A0A154PD34_DUFNO</name>
<organism evidence="2 3">
    <name type="scientific">Dufourea novaeangliae</name>
    <name type="common">Sweat bee</name>
    <dbReference type="NCBI Taxonomy" id="178035"/>
    <lineage>
        <taxon>Eukaryota</taxon>
        <taxon>Metazoa</taxon>
        <taxon>Ecdysozoa</taxon>
        <taxon>Arthropoda</taxon>
        <taxon>Hexapoda</taxon>
        <taxon>Insecta</taxon>
        <taxon>Pterygota</taxon>
        <taxon>Neoptera</taxon>
        <taxon>Endopterygota</taxon>
        <taxon>Hymenoptera</taxon>
        <taxon>Apocrita</taxon>
        <taxon>Aculeata</taxon>
        <taxon>Apoidea</taxon>
        <taxon>Anthophila</taxon>
        <taxon>Halictidae</taxon>
        <taxon>Rophitinae</taxon>
        <taxon>Dufourea</taxon>
    </lineage>
</organism>
<dbReference type="EMBL" id="KQ434874">
    <property type="protein sequence ID" value="KZC09733.1"/>
    <property type="molecule type" value="Genomic_DNA"/>
</dbReference>
<sequence length="242" mass="26115">MRPVSEIASDTIRNLAYGGDQLTGIFSDDLYSYRAAGLISAGRRLVESTCLKMKLAGLTGSAGGRISVPVVGWTGVDQALASDGSCILREKAKFGLSIPRRTSSSSGWPPTEVNPGNDLWQCSSHFRFPQTAVGPGIRLLVNSSAHSPCAGLSRSPTQKSKSIGEERLSNSLELSDFEVVECTTRGYELISSSGRDFSQRQIVSTKIREEVRRADDQIGGYRRARPINGLLSPLCTCDNEVN</sequence>
<dbReference type="Proteomes" id="UP000076502">
    <property type="component" value="Unassembled WGS sequence"/>
</dbReference>
<accession>A0A154PD34</accession>
<evidence type="ECO:0000313" key="3">
    <source>
        <dbReference type="Proteomes" id="UP000076502"/>
    </source>
</evidence>
<reference evidence="2 3" key="1">
    <citation type="submission" date="2015-07" db="EMBL/GenBank/DDBJ databases">
        <title>The genome of Dufourea novaeangliae.</title>
        <authorList>
            <person name="Pan H."/>
            <person name="Kapheim K."/>
        </authorList>
    </citation>
    <scope>NUCLEOTIDE SEQUENCE [LARGE SCALE GENOMIC DNA]</scope>
    <source>
        <strain evidence="2">0120121106</strain>
        <tissue evidence="2">Whole body</tissue>
    </source>
</reference>
<evidence type="ECO:0000313" key="2">
    <source>
        <dbReference type="EMBL" id="KZC09733.1"/>
    </source>
</evidence>
<feature type="region of interest" description="Disordered" evidence="1">
    <location>
        <begin position="147"/>
        <end position="166"/>
    </location>
</feature>
<keyword evidence="3" id="KW-1185">Reference proteome</keyword>
<gene>
    <name evidence="2" type="ORF">WN55_00868</name>
</gene>